<dbReference type="EMBL" id="CP019434">
    <property type="protein sequence ID" value="APZ43986.1"/>
    <property type="molecule type" value="Genomic_DNA"/>
</dbReference>
<accession>A0A1P8UJG5</accession>
<name>A0A1P8UJG5_9GAMM</name>
<dbReference type="Gene3D" id="1.25.40.10">
    <property type="entry name" value="Tetratricopeptide repeat domain"/>
    <property type="match status" value="1"/>
</dbReference>
<gene>
    <name evidence="1" type="ORF">BW247_13535</name>
</gene>
<dbReference type="SUPFAM" id="SSF81901">
    <property type="entry name" value="HCP-like"/>
    <property type="match status" value="1"/>
</dbReference>
<dbReference type="Proteomes" id="UP000243807">
    <property type="component" value="Chromosome"/>
</dbReference>
<sequence>MSGGPFRPAPGDSLEAIRRAAFGGEAQSQYELAECLRRGLLRAPVDEAQALVWYRKAAAAGHRTAAFVLNNWRNRAHFE</sequence>
<protein>
    <recommendedName>
        <fullName evidence="3">Sel1 repeat family protein</fullName>
    </recommendedName>
</protein>
<dbReference type="KEGG" id="afy:BW247_13535"/>
<dbReference type="RefSeq" id="WP_076837609.1">
    <property type="nucleotide sequence ID" value="NZ_CP019434.1"/>
</dbReference>
<dbReference type="SMART" id="SM00671">
    <property type="entry name" value="SEL1"/>
    <property type="match status" value="1"/>
</dbReference>
<dbReference type="InterPro" id="IPR006597">
    <property type="entry name" value="Sel1-like"/>
</dbReference>
<dbReference type="InterPro" id="IPR011990">
    <property type="entry name" value="TPR-like_helical_dom_sf"/>
</dbReference>
<organism evidence="1 2">
    <name type="scientific">Acidihalobacter ferrooxydans</name>
    <dbReference type="NCBI Taxonomy" id="1765967"/>
    <lineage>
        <taxon>Bacteria</taxon>
        <taxon>Pseudomonadati</taxon>
        <taxon>Pseudomonadota</taxon>
        <taxon>Gammaproteobacteria</taxon>
        <taxon>Chromatiales</taxon>
        <taxon>Ectothiorhodospiraceae</taxon>
        <taxon>Acidihalobacter</taxon>
    </lineage>
</organism>
<keyword evidence="2" id="KW-1185">Reference proteome</keyword>
<evidence type="ECO:0008006" key="3">
    <source>
        <dbReference type="Google" id="ProtNLM"/>
    </source>
</evidence>
<evidence type="ECO:0000313" key="1">
    <source>
        <dbReference type="EMBL" id="APZ43986.1"/>
    </source>
</evidence>
<reference evidence="1 2" key="1">
    <citation type="submission" date="2017-01" db="EMBL/GenBank/DDBJ databases">
        <title>Draft sequence of Acidihalobacter ferrooxidans strain DSM 14175 (strain V8).</title>
        <authorList>
            <person name="Khaleque H.N."/>
            <person name="Ramsay J.P."/>
            <person name="Murphy R.J.T."/>
            <person name="Kaksonen A.H."/>
            <person name="Boxall N.J."/>
            <person name="Watkin E.L.J."/>
        </authorList>
    </citation>
    <scope>NUCLEOTIDE SEQUENCE [LARGE SCALE GENOMIC DNA]</scope>
    <source>
        <strain evidence="1 2">V8</strain>
    </source>
</reference>
<proteinExistence type="predicted"/>
<dbReference type="AlphaFoldDB" id="A0A1P8UJG5"/>
<dbReference type="STRING" id="1765967.BW247_13535"/>
<evidence type="ECO:0000313" key="2">
    <source>
        <dbReference type="Proteomes" id="UP000243807"/>
    </source>
</evidence>
<dbReference type="Pfam" id="PF08238">
    <property type="entry name" value="Sel1"/>
    <property type="match status" value="1"/>
</dbReference>